<feature type="non-terminal residue" evidence="3">
    <location>
        <position position="114"/>
    </location>
</feature>
<gene>
    <name evidence="3" type="ORF">S01H4_39900</name>
</gene>
<comment type="caution">
    <text evidence="3">The sequence shown here is derived from an EMBL/GenBank/DDBJ whole genome shotgun (WGS) entry which is preliminary data.</text>
</comment>
<evidence type="ECO:0000313" key="3">
    <source>
        <dbReference type="EMBL" id="GAH02995.1"/>
    </source>
</evidence>
<accession>X1D422</accession>
<feature type="coiled-coil region" evidence="1">
    <location>
        <begin position="10"/>
        <end position="110"/>
    </location>
</feature>
<keyword evidence="1" id="KW-0175">Coiled coil</keyword>
<sequence>MSIAKQLYQLQDIELEIESNEQALQQIASQLGKNQAVVRVQTKLAQEQQSLEELKRQQHSAEWEIDDITTKLSTAEEELYSGRIRSPKELASLQHEVEGLKAKRDQLEDKALEI</sequence>
<evidence type="ECO:0000259" key="2">
    <source>
        <dbReference type="Pfam" id="PF24481"/>
    </source>
</evidence>
<dbReference type="Gene3D" id="1.10.287.1490">
    <property type="match status" value="1"/>
</dbReference>
<dbReference type="AlphaFoldDB" id="X1D422"/>
<organism evidence="3">
    <name type="scientific">marine sediment metagenome</name>
    <dbReference type="NCBI Taxonomy" id="412755"/>
    <lineage>
        <taxon>unclassified sequences</taxon>
        <taxon>metagenomes</taxon>
        <taxon>ecological metagenomes</taxon>
    </lineage>
</organism>
<dbReference type="EMBL" id="BART01021670">
    <property type="protein sequence ID" value="GAH02995.1"/>
    <property type="molecule type" value="Genomic_DNA"/>
</dbReference>
<proteinExistence type="predicted"/>
<dbReference type="InterPro" id="IPR056003">
    <property type="entry name" value="CT398_CC_hairpin"/>
</dbReference>
<name>X1D422_9ZZZZ</name>
<dbReference type="Pfam" id="PF24481">
    <property type="entry name" value="CT398_CC"/>
    <property type="match status" value="1"/>
</dbReference>
<protein>
    <recommendedName>
        <fullName evidence="2">CT398-like coiled coil hairpin domain-containing protein</fullName>
    </recommendedName>
</protein>
<reference evidence="3" key="1">
    <citation type="journal article" date="2014" name="Front. Microbiol.">
        <title>High frequency of phylogenetically diverse reductive dehalogenase-homologous genes in deep subseafloor sedimentary metagenomes.</title>
        <authorList>
            <person name="Kawai M."/>
            <person name="Futagami T."/>
            <person name="Toyoda A."/>
            <person name="Takaki Y."/>
            <person name="Nishi S."/>
            <person name="Hori S."/>
            <person name="Arai W."/>
            <person name="Tsubouchi T."/>
            <person name="Morono Y."/>
            <person name="Uchiyama I."/>
            <person name="Ito T."/>
            <person name="Fujiyama A."/>
            <person name="Inagaki F."/>
            <person name="Takami H."/>
        </authorList>
    </citation>
    <scope>NUCLEOTIDE SEQUENCE</scope>
    <source>
        <strain evidence="3">Expedition CK06-06</strain>
    </source>
</reference>
<feature type="domain" description="CT398-like coiled coil hairpin" evidence="2">
    <location>
        <begin position="20"/>
        <end position="114"/>
    </location>
</feature>
<evidence type="ECO:0000256" key="1">
    <source>
        <dbReference type="SAM" id="Coils"/>
    </source>
</evidence>